<dbReference type="EMBL" id="LR726926">
    <property type="protein sequence ID" value="VWO98406.1"/>
    <property type="molecule type" value="Genomic_DNA"/>
</dbReference>
<accession>A0A5K1K1R8</accession>
<name>A0A5K1K1R8_9APHY</name>
<keyword evidence="3" id="KW-0808">Transferase</keyword>
<feature type="region of interest" description="Disordered" evidence="2">
    <location>
        <begin position="89"/>
        <end position="133"/>
    </location>
</feature>
<dbReference type="AlphaFoldDB" id="A0A5K1K1R8"/>
<feature type="region of interest" description="Disordered" evidence="2">
    <location>
        <begin position="304"/>
        <end position="423"/>
    </location>
</feature>
<protein>
    <submittedName>
        <fullName evidence="3">Serine/threonine-protein kinase SMU1 (EC)</fullName>
        <ecNumber evidence="3">2.7.11.1</ecNumber>
    </submittedName>
</protein>
<keyword evidence="3" id="KW-0418">Kinase</keyword>
<gene>
    <name evidence="3" type="primary">Q4P5N0</name>
</gene>
<feature type="compositionally biased region" description="Polar residues" evidence="2">
    <location>
        <begin position="323"/>
        <end position="334"/>
    </location>
</feature>
<keyword evidence="1" id="KW-0175">Coiled coil</keyword>
<proteinExistence type="predicted"/>
<evidence type="ECO:0000256" key="1">
    <source>
        <dbReference type="SAM" id="Coils"/>
    </source>
</evidence>
<dbReference type="GO" id="GO:0004674">
    <property type="term" value="F:protein serine/threonine kinase activity"/>
    <property type="evidence" value="ECO:0007669"/>
    <property type="project" value="UniProtKB-EC"/>
</dbReference>
<feature type="coiled-coil region" evidence="1">
    <location>
        <begin position="139"/>
        <end position="211"/>
    </location>
</feature>
<sequence length="778" mass="86115">MDSTYFTAQALYQFSARALGMAGPSPHRREIASSSSEVSDSQAMDIEPAGNPTGVSLTFSSTSMSMQASAMAPMPNIVLPTIPGGFSFSSPAPNTPPPHMYPINIPSSPSSFHDVPQSSRGASESSAKVRRTEMPSLRVQGLKRRLRATEAKLLAASQKHQRDRQRLAIETAHKASTMQYAQDLAAWEQRAQSYEQQLRAQESRLLAVTAENAAITKELREALHMRGEQLASLQRSLHGKDVEMSHVQVQCQELIAKFEAVQLELRKEKDTAGMFQAELGRERESAAVEREREMLALEERMTRTIQATYPAPPRASEPAPLESETTSLRQASNPPNIPAPSLPAQHRPSALARQSSTAPAFTVPRSSTPSAASVSRQRPPPIPSDESSESSDPPEHLSGTPDDFDFEDIPERQPSTLPPDRVPRLAVPRHAQAKVVAKVVAAEKAAIGARSEDRKEHLKQVRAVFGEFLGAPEDEDFVSGHTPASRDVVEAYLNGAGLGPDRNDLCFTDLKPYNNAWNCAVASELGDILFTRQSSGKWRRADGTQVATASQPYWADAVLEKFKRQATSWRDAMGRVVANGLTGVPRKESRAETNTRRLQQGEEQAKVARQRERRAKRWDRRKAICKAAINFATTTFDENQWKKFLQIIDTLGKEGMSSDESDEDVTHLPCYRVSILPWRREFDAIMDKIDAERLNPKSGYSKRGSRPTPRHRQDKALEGADDIRVSRREAVSGLPSAFYDAQWLKGLSNDYVERVLSVSEEVADWVVEIANLYGTSST</sequence>
<dbReference type="EC" id="2.7.11.1" evidence="3"/>
<evidence type="ECO:0000313" key="3">
    <source>
        <dbReference type="EMBL" id="VWO98406.1"/>
    </source>
</evidence>
<feature type="compositionally biased region" description="Basic residues" evidence="2">
    <location>
        <begin position="703"/>
        <end position="713"/>
    </location>
</feature>
<evidence type="ECO:0000256" key="2">
    <source>
        <dbReference type="SAM" id="MobiDB-lite"/>
    </source>
</evidence>
<feature type="region of interest" description="Disordered" evidence="2">
    <location>
        <begin position="25"/>
        <end position="53"/>
    </location>
</feature>
<feature type="compositionally biased region" description="Polar residues" evidence="2">
    <location>
        <begin position="352"/>
        <end position="376"/>
    </location>
</feature>
<feature type="compositionally biased region" description="Polar residues" evidence="2">
    <location>
        <begin position="105"/>
        <end position="126"/>
    </location>
</feature>
<reference evidence="3" key="1">
    <citation type="submission" date="2019-10" db="EMBL/GenBank/DDBJ databases">
        <authorList>
            <person name="Nor Muhammad N."/>
        </authorList>
    </citation>
    <scope>NUCLEOTIDE SEQUENCE</scope>
</reference>
<feature type="region of interest" description="Disordered" evidence="2">
    <location>
        <begin position="695"/>
        <end position="719"/>
    </location>
</feature>
<organism evidence="3">
    <name type="scientific">Ganoderma boninense</name>
    <dbReference type="NCBI Taxonomy" id="34458"/>
    <lineage>
        <taxon>Eukaryota</taxon>
        <taxon>Fungi</taxon>
        <taxon>Dikarya</taxon>
        <taxon>Basidiomycota</taxon>
        <taxon>Agaricomycotina</taxon>
        <taxon>Agaricomycetes</taxon>
        <taxon>Polyporales</taxon>
        <taxon>Polyporaceae</taxon>
        <taxon>Ganoderma</taxon>
    </lineage>
</organism>